<dbReference type="Proteomes" id="UP000461409">
    <property type="component" value="Unassembled WGS sequence"/>
</dbReference>
<keyword evidence="5" id="KW-1185">Reference proteome</keyword>
<evidence type="ECO:0000313" key="5">
    <source>
        <dbReference type="Proteomes" id="UP000461409"/>
    </source>
</evidence>
<dbReference type="AlphaFoldDB" id="A0A844XHR3"/>
<dbReference type="PIRSF" id="PIRSF006487">
    <property type="entry name" value="GcvT"/>
    <property type="match status" value="1"/>
</dbReference>
<evidence type="ECO:0000259" key="2">
    <source>
        <dbReference type="Pfam" id="PF01571"/>
    </source>
</evidence>
<dbReference type="PANTHER" id="PTHR43757">
    <property type="entry name" value="AMINOMETHYLTRANSFERASE"/>
    <property type="match status" value="1"/>
</dbReference>
<dbReference type="Pfam" id="PF08669">
    <property type="entry name" value="GCV_T_C"/>
    <property type="match status" value="1"/>
</dbReference>
<dbReference type="InterPro" id="IPR013977">
    <property type="entry name" value="GcvT_C"/>
</dbReference>
<reference evidence="4 5" key="2">
    <citation type="submission" date="2020-02" db="EMBL/GenBank/DDBJ databases">
        <title>Erythrobacter dongmakensis sp. nov., isolated from a tidal mudflat.</title>
        <authorList>
            <person name="Kim I.S."/>
        </authorList>
    </citation>
    <scope>NUCLEOTIDE SEQUENCE [LARGE SCALE GENOMIC DNA]</scope>
    <source>
        <strain evidence="4 5">GH3-10</strain>
    </source>
</reference>
<dbReference type="Pfam" id="PF01571">
    <property type="entry name" value="GCV_T"/>
    <property type="match status" value="1"/>
</dbReference>
<dbReference type="InterPro" id="IPR028896">
    <property type="entry name" value="GcvT/YgfZ/DmdA"/>
</dbReference>
<name>A0A844XHR3_9SPHN</name>
<sequence>MTKAKDYVIGTQVRKSPFFDATMRWGVESFSVYNHMYLPRSFGSEVENFHNLVDHAILCDVGAERQVEITGPDAARFMQMLTPRDLSGMEPGQCKYVLLTDTDGGILNDPILLKLAEDRFWISLSDSDILLWAKGVAVHSGMDVSIAEPDASPLQLQGPKSKPVMHALFGDALDDLKYFHHRRMELDGIPLIVSRTGWSKEYGYELFLLDHTRGDDLWEAIMAVGQPLGLTPGHTSTIRRIEGALLSYRADANIGTNPYELNLGRLVDLDQDADFIGKAALRRIAKEGPQRKQVGLQMEGAPLEGANTDYWDVIANGQRVGMVTSAIYSPRLEQNIALALLAVDHADTGNTVEVAMGETRVTAKVVDLPFYAGNETGSGD</sequence>
<dbReference type="PANTHER" id="PTHR43757:SF2">
    <property type="entry name" value="AMINOMETHYLTRANSFERASE, MITOCHONDRIAL"/>
    <property type="match status" value="1"/>
</dbReference>
<evidence type="ECO:0000313" key="4">
    <source>
        <dbReference type="EMBL" id="MWV29088.1"/>
    </source>
</evidence>
<protein>
    <submittedName>
        <fullName evidence="4">Glycine cleavage system protein T</fullName>
    </submittedName>
</protein>
<gene>
    <name evidence="4" type="ORF">GRF63_14345</name>
</gene>
<feature type="domain" description="GCVT N-terminal" evidence="2">
    <location>
        <begin position="20"/>
        <end position="270"/>
    </location>
</feature>
<dbReference type="EMBL" id="WUBR01000003">
    <property type="protein sequence ID" value="MWV29088.1"/>
    <property type="molecule type" value="Genomic_DNA"/>
</dbReference>
<feature type="binding site" evidence="1">
    <location>
        <position position="205"/>
    </location>
    <ligand>
        <name>substrate</name>
    </ligand>
</feature>
<reference evidence="4 5" key="1">
    <citation type="submission" date="2019-12" db="EMBL/GenBank/DDBJ databases">
        <authorList>
            <person name="Lee S.D."/>
        </authorList>
    </citation>
    <scope>NUCLEOTIDE SEQUENCE [LARGE SCALE GENOMIC DNA]</scope>
    <source>
        <strain evidence="4 5">GH3-10</strain>
    </source>
</reference>
<organism evidence="4 5">
    <name type="scientific">Aurantiacibacter rhizosphaerae</name>
    <dbReference type="NCBI Taxonomy" id="2691582"/>
    <lineage>
        <taxon>Bacteria</taxon>
        <taxon>Pseudomonadati</taxon>
        <taxon>Pseudomonadota</taxon>
        <taxon>Alphaproteobacteria</taxon>
        <taxon>Sphingomonadales</taxon>
        <taxon>Erythrobacteraceae</taxon>
        <taxon>Aurantiacibacter</taxon>
    </lineage>
</organism>
<accession>A0A844XHR3</accession>
<dbReference type="RefSeq" id="WP_160486713.1">
    <property type="nucleotide sequence ID" value="NZ_WUBR01000003.1"/>
</dbReference>
<dbReference type="SUPFAM" id="SSF101790">
    <property type="entry name" value="Aminomethyltransferase beta-barrel domain"/>
    <property type="match status" value="1"/>
</dbReference>
<evidence type="ECO:0000256" key="1">
    <source>
        <dbReference type="PIRSR" id="PIRSR006487-1"/>
    </source>
</evidence>
<dbReference type="Gene3D" id="3.30.1360.120">
    <property type="entry name" value="Probable tRNA modification gtpase trme, domain 1"/>
    <property type="match status" value="1"/>
</dbReference>
<feature type="domain" description="Aminomethyltransferase C-terminal" evidence="3">
    <location>
        <begin position="291"/>
        <end position="371"/>
    </location>
</feature>
<dbReference type="InterPro" id="IPR006222">
    <property type="entry name" value="GCVT_N"/>
</dbReference>
<dbReference type="InterPro" id="IPR027266">
    <property type="entry name" value="TrmE/GcvT-like"/>
</dbReference>
<comment type="caution">
    <text evidence="4">The sequence shown here is derived from an EMBL/GenBank/DDBJ whole genome shotgun (WGS) entry which is preliminary data.</text>
</comment>
<evidence type="ECO:0000259" key="3">
    <source>
        <dbReference type="Pfam" id="PF08669"/>
    </source>
</evidence>
<dbReference type="SUPFAM" id="SSF103025">
    <property type="entry name" value="Folate-binding domain"/>
    <property type="match status" value="1"/>
</dbReference>
<proteinExistence type="predicted"/>
<dbReference type="InterPro" id="IPR029043">
    <property type="entry name" value="GcvT/YgfZ_C"/>
</dbReference>